<keyword evidence="1" id="KW-0812">Transmembrane</keyword>
<reference evidence="2" key="1">
    <citation type="submission" date="2021-04" db="EMBL/GenBank/DDBJ databases">
        <title>Genome seq and assembly of Bacillus sp.</title>
        <authorList>
            <person name="Chhetri G."/>
        </authorList>
    </citation>
    <scope>NUCLEOTIDE SEQUENCE</scope>
    <source>
        <strain evidence="2">RG28</strain>
    </source>
</reference>
<dbReference type="AlphaFoldDB" id="A0A940NQY7"/>
<keyword evidence="1" id="KW-1133">Transmembrane helix</keyword>
<sequence>MIMNKKGTVITIILIIFICYFYYRSNSQIYGNDKKSIIKVIQSIDSYKNKELIEVLKIVDIKNDRFVAFLYNNRPAYIQFVKNEQGNYRWTNAENGSGESLGLFHILLENHIDSKYRILLITNQENNIAKIIIKVNSQKIVKEISIGQKYVSMINIPKSKDNSYSFEYMYFDKDGRPIIQE</sequence>
<evidence type="ECO:0000313" key="3">
    <source>
        <dbReference type="Proteomes" id="UP000682134"/>
    </source>
</evidence>
<comment type="caution">
    <text evidence="2">The sequence shown here is derived from an EMBL/GenBank/DDBJ whole genome shotgun (WGS) entry which is preliminary data.</text>
</comment>
<organism evidence="2 3">
    <name type="scientific">Gottfriedia endophytica</name>
    <dbReference type="NCBI Taxonomy" id="2820819"/>
    <lineage>
        <taxon>Bacteria</taxon>
        <taxon>Bacillati</taxon>
        <taxon>Bacillota</taxon>
        <taxon>Bacilli</taxon>
        <taxon>Bacillales</taxon>
        <taxon>Bacillaceae</taxon>
        <taxon>Gottfriedia</taxon>
    </lineage>
</organism>
<dbReference type="RefSeq" id="WP_209404788.1">
    <property type="nucleotide sequence ID" value="NZ_JAGIYQ010000005.1"/>
</dbReference>
<evidence type="ECO:0000313" key="2">
    <source>
        <dbReference type="EMBL" id="MBP0725332.1"/>
    </source>
</evidence>
<dbReference type="Proteomes" id="UP000682134">
    <property type="component" value="Unassembled WGS sequence"/>
</dbReference>
<keyword evidence="1" id="KW-0472">Membrane</keyword>
<protein>
    <submittedName>
        <fullName evidence="2">Uncharacterized protein</fullName>
    </submittedName>
</protein>
<proteinExistence type="predicted"/>
<evidence type="ECO:0000256" key="1">
    <source>
        <dbReference type="SAM" id="Phobius"/>
    </source>
</evidence>
<dbReference type="EMBL" id="JAGIYQ010000005">
    <property type="protein sequence ID" value="MBP0725332.1"/>
    <property type="molecule type" value="Genomic_DNA"/>
</dbReference>
<keyword evidence="3" id="KW-1185">Reference proteome</keyword>
<name>A0A940NQY7_9BACI</name>
<feature type="transmembrane region" description="Helical" evidence="1">
    <location>
        <begin position="7"/>
        <end position="23"/>
    </location>
</feature>
<accession>A0A940NQY7</accession>
<gene>
    <name evidence="2" type="ORF">J5Y03_09030</name>
</gene>